<gene>
    <name evidence="3" type="ORF">GTHE00462_LOCUS16607</name>
</gene>
<organism evidence="3">
    <name type="scientific">Guillardia theta</name>
    <name type="common">Cryptophyte</name>
    <name type="synonym">Cryptomonas phi</name>
    <dbReference type="NCBI Taxonomy" id="55529"/>
    <lineage>
        <taxon>Eukaryota</taxon>
        <taxon>Cryptophyceae</taxon>
        <taxon>Pyrenomonadales</taxon>
        <taxon>Geminigeraceae</taxon>
        <taxon>Guillardia</taxon>
    </lineage>
</organism>
<accession>A0A7S4KR67</accession>
<proteinExistence type="predicted"/>
<reference evidence="3" key="1">
    <citation type="submission" date="2021-01" db="EMBL/GenBank/DDBJ databases">
        <authorList>
            <person name="Corre E."/>
            <person name="Pelletier E."/>
            <person name="Niang G."/>
            <person name="Scheremetjew M."/>
            <person name="Finn R."/>
            <person name="Kale V."/>
            <person name="Holt S."/>
            <person name="Cochrane G."/>
            <person name="Meng A."/>
            <person name="Brown T."/>
            <person name="Cohen L."/>
        </authorList>
    </citation>
    <scope>NUCLEOTIDE SEQUENCE</scope>
    <source>
        <strain evidence="3">CCMP 2712</strain>
    </source>
</reference>
<keyword evidence="2" id="KW-0812">Transmembrane</keyword>
<evidence type="ECO:0000256" key="2">
    <source>
        <dbReference type="SAM" id="Phobius"/>
    </source>
</evidence>
<evidence type="ECO:0000256" key="1">
    <source>
        <dbReference type="SAM" id="MobiDB-lite"/>
    </source>
</evidence>
<keyword evidence="2" id="KW-0472">Membrane</keyword>
<name>A0A7S4KR67_GUITH</name>
<keyword evidence="2" id="KW-1133">Transmembrane helix</keyword>
<sequence length="361" mass="40417">MAWRSYGTAEEGGGRITGGRKTAAVVAALSFTAVAAVLCVIALTQSQDKKSELVDEKLVLFKMEPPPEPWSPPANLWMFWGQSPNKRFGHSGDNIRHLVKLGRLAGGEYRDPHFLFNFDSQTFRDLSESCCTTMLVAPMKNDMPIYNAESNVAQRLRNYVANGNHIVFTGGSLVSIEFINRYFYYNIEPESSSGTFKGSGYGNWSPGPFRKLITTDLPWVYKLTPDTLYQDHTSVQSMALRSLPSGTSVIYMTPKSSPVFLIKFCQRLSERHGEPPIKTVPKDCWRHAARGYPCSCGTISYIGYDWHYDQDAADWDKVMLAAVEYQSDPDESTTFSPNCKQPPRVIEDPHAPKNPPMCGKL</sequence>
<dbReference type="EMBL" id="HBKN01021142">
    <property type="protein sequence ID" value="CAE2302193.1"/>
    <property type="molecule type" value="Transcribed_RNA"/>
</dbReference>
<feature type="transmembrane region" description="Helical" evidence="2">
    <location>
        <begin position="23"/>
        <end position="43"/>
    </location>
</feature>
<protein>
    <submittedName>
        <fullName evidence="3">Uncharacterized protein</fullName>
    </submittedName>
</protein>
<dbReference type="AlphaFoldDB" id="A0A7S4KR67"/>
<evidence type="ECO:0000313" key="3">
    <source>
        <dbReference type="EMBL" id="CAE2302193.1"/>
    </source>
</evidence>
<dbReference type="CDD" id="cd03143">
    <property type="entry name" value="A4_beta-galactosidase_middle_domain"/>
    <property type="match status" value="1"/>
</dbReference>
<feature type="region of interest" description="Disordered" evidence="1">
    <location>
        <begin position="329"/>
        <end position="361"/>
    </location>
</feature>